<protein>
    <submittedName>
        <fullName evidence="2">AAA-like domain-containing protein</fullName>
    </submittedName>
</protein>
<organism evidence="2">
    <name type="scientific">Leptolyngbya boryana CZ1</name>
    <dbReference type="NCBI Taxonomy" id="3060204"/>
    <lineage>
        <taxon>Bacteria</taxon>
        <taxon>Bacillati</taxon>
        <taxon>Cyanobacteriota</taxon>
        <taxon>Cyanophyceae</taxon>
        <taxon>Leptolyngbyales</taxon>
        <taxon>Leptolyngbyaceae</taxon>
        <taxon>Leptolyngbya group</taxon>
        <taxon>Leptolyngbya</taxon>
    </lineage>
</organism>
<gene>
    <name evidence="2" type="ORF">Q2T42_19010</name>
</gene>
<sequence>MDVEVALTLANTLVFQKTGQDLNTLHAFIFRSAWLNQTYEEMTQTCRYSDTHLKKVGSALWELLSSGLDAEVNKKTFRAAIERYAQSRPEALDLQDAIAPIPMLRRTDASAHFPELLPIPVIEELQFPEGPVEVGSPFYIDFPNIEFCCYYAISKPGRLIRIKGTRHTGKTSLLARILNHAREQNYKTVALNLQLVDRKMLQDVDQFLQWFCARVTRGLQLPLKLEDHWDGVFGSKISCKDYFENYLLPQLDQPLVLALDELEAVFPYSETADHFFALLRAWYEEAKMNSIWQNLRLVLVHSTDVYIAEKMHQSSSINVGLPIQMPEFNVGQIETLAQRHELDWTIAQAKQLAQLVGGHPYLVRLALYHIVQDNLSLDELLRLAPTEAGFYNSHMQEILALLEGQTDLVNALKTLVVSADPVSLTLTETTKLKRMGLIKVNDNQATLRCELYRQYFSDHLLPKF</sequence>
<feature type="domain" description="vWA-MoxR associated protein N-terminal HTH" evidence="1">
    <location>
        <begin position="1"/>
        <end position="84"/>
    </location>
</feature>
<dbReference type="InterPro" id="IPR027417">
    <property type="entry name" value="P-loop_NTPase"/>
</dbReference>
<dbReference type="Pfam" id="PF26355">
    <property type="entry name" value="HTH_VMAP-M9"/>
    <property type="match status" value="1"/>
</dbReference>
<reference evidence="2" key="1">
    <citation type="journal article" date="2023" name="Plants (Basel)">
        <title>Genomic Analysis of Leptolyngbya boryana CZ1 Reveals Efficient Carbon Fixation Modules.</title>
        <authorList>
            <person name="Bai X."/>
            <person name="Wang H."/>
            <person name="Cheng W."/>
            <person name="Wang J."/>
            <person name="Ma M."/>
            <person name="Hu H."/>
            <person name="Song Z."/>
            <person name="Ma H."/>
            <person name="Fan Y."/>
            <person name="Du C."/>
            <person name="Xu J."/>
        </authorList>
    </citation>
    <scope>NUCLEOTIDE SEQUENCE</scope>
    <source>
        <strain evidence="2">CZ1</strain>
    </source>
</reference>
<dbReference type="AlphaFoldDB" id="A0AA97AND8"/>
<evidence type="ECO:0000313" key="2">
    <source>
        <dbReference type="EMBL" id="WNZ43929.1"/>
    </source>
</evidence>
<dbReference type="RefSeq" id="WP_316426111.1">
    <property type="nucleotide sequence ID" value="NZ_CP130144.1"/>
</dbReference>
<dbReference type="Gene3D" id="3.40.50.300">
    <property type="entry name" value="P-loop containing nucleotide triphosphate hydrolases"/>
    <property type="match status" value="1"/>
</dbReference>
<reference evidence="2" key="2">
    <citation type="submission" date="2023-07" db="EMBL/GenBank/DDBJ databases">
        <authorList>
            <person name="Bai X.-H."/>
            <person name="Wang H.-H."/>
            <person name="Wang J."/>
            <person name="Ma M.-Y."/>
            <person name="Hu H.-H."/>
            <person name="Song Z.-L."/>
            <person name="Ma H.-G."/>
            <person name="Fan Y."/>
            <person name="Du C.-Y."/>
            <person name="Xu J.-C."/>
        </authorList>
    </citation>
    <scope>NUCLEOTIDE SEQUENCE</scope>
    <source>
        <strain evidence="2">CZ1</strain>
    </source>
</reference>
<dbReference type="Pfam" id="PF14516">
    <property type="entry name" value="AAA_35"/>
    <property type="match status" value="1"/>
</dbReference>
<name>A0AA97AND8_LEPBY</name>
<evidence type="ECO:0000259" key="1">
    <source>
        <dbReference type="Pfam" id="PF26355"/>
    </source>
</evidence>
<proteinExistence type="predicted"/>
<accession>A0AA97AND8</accession>
<dbReference type="InterPro" id="IPR058651">
    <property type="entry name" value="HTH_VMAP-M9"/>
</dbReference>
<dbReference type="EMBL" id="CP130144">
    <property type="protein sequence ID" value="WNZ43929.1"/>
    <property type="molecule type" value="Genomic_DNA"/>
</dbReference>
<dbReference type="SUPFAM" id="SSF52540">
    <property type="entry name" value="P-loop containing nucleoside triphosphate hydrolases"/>
    <property type="match status" value="1"/>
</dbReference>